<protein>
    <submittedName>
        <fullName evidence="1">Uncharacterized protein</fullName>
    </submittedName>
</protein>
<evidence type="ECO:0000313" key="1">
    <source>
        <dbReference type="EMBL" id="KAG8191326.1"/>
    </source>
</evidence>
<sequence length="70" mass="7975">MDGVTDDSFFSHSYFGGIPLAIFMSVASDTSRQCFLFFSRKSDEESKGDNFFSRAKGNKFENERSLEIEL</sequence>
<name>A0AAV6V6M9_9ARAC</name>
<dbReference type="EMBL" id="JAFNEN010000161">
    <property type="protein sequence ID" value="KAG8191326.1"/>
    <property type="molecule type" value="Genomic_DNA"/>
</dbReference>
<dbReference type="Proteomes" id="UP000827092">
    <property type="component" value="Unassembled WGS sequence"/>
</dbReference>
<accession>A0AAV6V6M9</accession>
<dbReference type="AlphaFoldDB" id="A0AAV6V6M9"/>
<gene>
    <name evidence="1" type="ORF">JTE90_006074</name>
</gene>
<comment type="caution">
    <text evidence="1">The sequence shown here is derived from an EMBL/GenBank/DDBJ whole genome shotgun (WGS) entry which is preliminary data.</text>
</comment>
<reference evidence="1 2" key="1">
    <citation type="journal article" date="2022" name="Nat. Ecol. Evol.">
        <title>A masculinizing supergene underlies an exaggerated male reproductive morph in a spider.</title>
        <authorList>
            <person name="Hendrickx F."/>
            <person name="De Corte Z."/>
            <person name="Sonet G."/>
            <person name="Van Belleghem S.M."/>
            <person name="Kostlbacher S."/>
            <person name="Vangestel C."/>
        </authorList>
    </citation>
    <scope>NUCLEOTIDE SEQUENCE [LARGE SCALE GENOMIC DNA]</scope>
    <source>
        <strain evidence="1">W744_W776</strain>
    </source>
</reference>
<proteinExistence type="predicted"/>
<keyword evidence="2" id="KW-1185">Reference proteome</keyword>
<organism evidence="1 2">
    <name type="scientific">Oedothorax gibbosus</name>
    <dbReference type="NCBI Taxonomy" id="931172"/>
    <lineage>
        <taxon>Eukaryota</taxon>
        <taxon>Metazoa</taxon>
        <taxon>Ecdysozoa</taxon>
        <taxon>Arthropoda</taxon>
        <taxon>Chelicerata</taxon>
        <taxon>Arachnida</taxon>
        <taxon>Araneae</taxon>
        <taxon>Araneomorphae</taxon>
        <taxon>Entelegynae</taxon>
        <taxon>Araneoidea</taxon>
        <taxon>Linyphiidae</taxon>
        <taxon>Erigoninae</taxon>
        <taxon>Oedothorax</taxon>
    </lineage>
</organism>
<evidence type="ECO:0000313" key="2">
    <source>
        <dbReference type="Proteomes" id="UP000827092"/>
    </source>
</evidence>